<dbReference type="SUPFAM" id="SSF53681">
    <property type="entry name" value="Aspartate/glutamate racemase"/>
    <property type="match status" value="2"/>
</dbReference>
<name>A0ABT3TBA5_9GAMM</name>
<dbReference type="GO" id="GO:0016853">
    <property type="term" value="F:isomerase activity"/>
    <property type="evidence" value="ECO:0007669"/>
    <property type="project" value="UniProtKB-KW"/>
</dbReference>
<dbReference type="Proteomes" id="UP001143362">
    <property type="component" value="Unassembled WGS sequence"/>
</dbReference>
<dbReference type="InterPro" id="IPR015942">
    <property type="entry name" value="Asp/Glu/hydantoin_racemase"/>
</dbReference>
<comment type="caution">
    <text evidence="3">The sequence shown here is derived from an EMBL/GenBank/DDBJ whole genome shotgun (WGS) entry which is preliminary data.</text>
</comment>
<keyword evidence="4" id="KW-1185">Reference proteome</keyword>
<dbReference type="InterPro" id="IPR001920">
    <property type="entry name" value="Asp/Glu_race"/>
</dbReference>
<sequence length="238" mass="25035">MGPGTDLTAGVLGGLGPEATVDFMAKVIAATDASCDQDHIRLLIDHNPKVPNRNQALAGETPSVGPELAAMAQRLEQAGADFLVMVCNTAHAYSDDIRAAISIPFVSIIDVVMDELSTHSASRVGIMAAQGCLQAQLYQQALIQANCEPVVWSDAELATFMELVYRIKAGERDADISSAIEKLAASLAFSGADLLISGCTEIPLFMGADNSPLPLLSSTDLLVARTIALARQQLPLTS</sequence>
<dbReference type="InterPro" id="IPR018187">
    <property type="entry name" value="Asp/Glu_racemase_AS_1"/>
</dbReference>
<dbReference type="NCBIfam" id="TIGR00035">
    <property type="entry name" value="asp_race"/>
    <property type="match status" value="1"/>
</dbReference>
<organism evidence="3 4">
    <name type="scientific">Candidatus Litorirhabdus singularis</name>
    <dbReference type="NCBI Taxonomy" id="2518993"/>
    <lineage>
        <taxon>Bacteria</taxon>
        <taxon>Pseudomonadati</taxon>
        <taxon>Pseudomonadota</taxon>
        <taxon>Gammaproteobacteria</taxon>
        <taxon>Cellvibrionales</taxon>
        <taxon>Halieaceae</taxon>
        <taxon>Candidatus Litorirhabdus</taxon>
    </lineage>
</organism>
<comment type="similarity">
    <text evidence="1">Belongs to the aspartate/glutamate racemases family.</text>
</comment>
<keyword evidence="2 3" id="KW-0413">Isomerase</keyword>
<dbReference type="Gene3D" id="3.40.50.1860">
    <property type="match status" value="2"/>
</dbReference>
<evidence type="ECO:0000313" key="3">
    <source>
        <dbReference type="EMBL" id="MCX2979581.1"/>
    </source>
</evidence>
<gene>
    <name evidence="3" type="ORF">EYC98_01755</name>
</gene>
<reference evidence="3" key="1">
    <citation type="submission" date="2019-02" db="EMBL/GenBank/DDBJ databases">
        <authorList>
            <person name="Li S.-H."/>
        </authorList>
    </citation>
    <scope>NUCLEOTIDE SEQUENCE</scope>
    <source>
        <strain evidence="3">IMCC14734</strain>
    </source>
</reference>
<evidence type="ECO:0000313" key="4">
    <source>
        <dbReference type="Proteomes" id="UP001143362"/>
    </source>
</evidence>
<dbReference type="EC" id="5.1.1.-" evidence="3"/>
<evidence type="ECO:0000256" key="2">
    <source>
        <dbReference type="ARBA" id="ARBA00023235"/>
    </source>
</evidence>
<dbReference type="PROSITE" id="PS00923">
    <property type="entry name" value="ASP_GLU_RACEMASE_1"/>
    <property type="match status" value="1"/>
</dbReference>
<dbReference type="PANTHER" id="PTHR21198:SF7">
    <property type="entry name" value="ASPARTATE-GLUTAMATE RACEMASE FAMILY"/>
    <property type="match status" value="1"/>
</dbReference>
<evidence type="ECO:0000256" key="1">
    <source>
        <dbReference type="ARBA" id="ARBA00007847"/>
    </source>
</evidence>
<dbReference type="PANTHER" id="PTHR21198">
    <property type="entry name" value="GLUTAMATE RACEMASE"/>
    <property type="match status" value="1"/>
</dbReference>
<dbReference type="Pfam" id="PF01177">
    <property type="entry name" value="Asp_Glu_race"/>
    <property type="match status" value="1"/>
</dbReference>
<proteinExistence type="inferred from homology"/>
<accession>A0ABT3TBA5</accession>
<dbReference type="InterPro" id="IPR004380">
    <property type="entry name" value="Asp_race"/>
</dbReference>
<protein>
    <submittedName>
        <fullName evidence="3">Amino acid racemase</fullName>
        <ecNumber evidence="3">5.1.1.-</ecNumber>
    </submittedName>
</protein>
<dbReference type="EMBL" id="SHNN01000001">
    <property type="protein sequence ID" value="MCX2979581.1"/>
    <property type="molecule type" value="Genomic_DNA"/>
</dbReference>